<dbReference type="RefSeq" id="WP_037616507.1">
    <property type="nucleotide sequence ID" value="NZ_JAJBHU010000003.1"/>
</dbReference>
<evidence type="ECO:0000313" key="3">
    <source>
        <dbReference type="Proteomes" id="UP000030019"/>
    </source>
</evidence>
<comment type="caution">
    <text evidence="2">The sequence shown here is derived from an EMBL/GenBank/DDBJ whole genome shotgun (WGS) entry which is preliminary data.</text>
</comment>
<evidence type="ECO:0000256" key="1">
    <source>
        <dbReference type="SAM" id="Coils"/>
    </source>
</evidence>
<name>A0A0A0DH46_9STRE</name>
<keyword evidence="3" id="KW-1185">Reference proteome</keyword>
<feature type="coiled-coil region" evidence="1">
    <location>
        <begin position="86"/>
        <end position="124"/>
    </location>
</feature>
<protein>
    <submittedName>
        <fullName evidence="2">Uncharacterized protein</fullName>
    </submittedName>
</protein>
<accession>A0A0A0DH46</accession>
<organism evidence="2 3">
    <name type="scientific">Streptococcus sinensis</name>
    <dbReference type="NCBI Taxonomy" id="176090"/>
    <lineage>
        <taxon>Bacteria</taxon>
        <taxon>Bacillati</taxon>
        <taxon>Bacillota</taxon>
        <taxon>Bacilli</taxon>
        <taxon>Lactobacillales</taxon>
        <taxon>Streptococcaceae</taxon>
        <taxon>Streptococcus</taxon>
    </lineage>
</organism>
<dbReference type="Proteomes" id="UP000030019">
    <property type="component" value="Unassembled WGS sequence"/>
</dbReference>
<proteinExistence type="predicted"/>
<sequence length="130" mass="16117">MEGRNVSWETVDRKEKELIEFEEKHLLEKKNFETRFRELDERSERLHRAVDEEADKMYQTLKRFSASSSDLRDCFSEIENLRWQSELAYKRKRADLEEEEDEWEKAFRRKRNDLEEEYNQLRRDYASANQ</sequence>
<keyword evidence="1" id="KW-0175">Coiled coil</keyword>
<dbReference type="AlphaFoldDB" id="A0A0A0DH46"/>
<dbReference type="PATRIC" id="fig|176090.4.peg.1032"/>
<reference evidence="2 3" key="1">
    <citation type="submission" date="2014-06" db="EMBL/GenBank/DDBJ databases">
        <authorList>
            <person name="Teng J.L."/>
            <person name="Huang Y."/>
            <person name="Tse H."/>
            <person name="Lau S.K."/>
            <person name="Woo P.C."/>
        </authorList>
    </citation>
    <scope>NUCLEOTIDE SEQUENCE [LARGE SCALE GENOMIC DNA]</scope>
    <source>
        <strain evidence="2 3">HKU4</strain>
    </source>
</reference>
<gene>
    <name evidence="2" type="ORF">SSIN_1064</name>
</gene>
<dbReference type="STRING" id="176090.SSIN_1064"/>
<dbReference type="EMBL" id="JPEN01000063">
    <property type="protein sequence ID" value="KGM37198.1"/>
    <property type="molecule type" value="Genomic_DNA"/>
</dbReference>
<evidence type="ECO:0000313" key="2">
    <source>
        <dbReference type="EMBL" id="KGM37198.1"/>
    </source>
</evidence>